<protein>
    <submittedName>
        <fullName evidence="4">Small GTP-binding protein</fullName>
    </submittedName>
</protein>
<dbReference type="HOGENOM" id="CLU_011784_0_0_2"/>
<dbReference type="Proteomes" id="UP000009296">
    <property type="component" value="Chromosome"/>
</dbReference>
<dbReference type="Pfam" id="PF06858">
    <property type="entry name" value="NOG1"/>
    <property type="match status" value="1"/>
</dbReference>
<sequence length="339" mass="38656">MKERIEANPFRKIPTILYPDELMDKAYNRAEKVAGELRKTTRGESLYKSRIIEEHKVRTTASVIGDYLANVIAKTPSVDNLNPFYREILEILIDTDEFKKSLGALQWASEFIKKLGNIYGRKIREARTAQQTSIIRKEFLGRVSSVLKQIYPNLACIAVAREKLKNIPTVKDIPTVVIAGYPNVGKSTLLKKLTNAEPEVNAYPFTTKGLNVGYSDYGIQFVDTPGVLDRPIYERNDIELHAVVALNYLADSIIYVIDPTEYCGYTVEEQLNLLNEIEKTFKVPIIVAINKIDVEGYEKNLKKIEMFLTDKNMDALKISTEKNINLDKLKRKIMEIMRG</sequence>
<dbReference type="GO" id="GO:0005525">
    <property type="term" value="F:GTP binding"/>
    <property type="evidence" value="ECO:0007669"/>
    <property type="project" value="UniProtKB-KW"/>
</dbReference>
<evidence type="ECO:0000259" key="3">
    <source>
        <dbReference type="PROSITE" id="PS51710"/>
    </source>
</evidence>
<dbReference type="KEGG" id="mok:Metok_0503"/>
<accession>F8AL47</accession>
<dbReference type="CDD" id="cd01897">
    <property type="entry name" value="NOG"/>
    <property type="match status" value="1"/>
</dbReference>
<dbReference type="SUPFAM" id="SSF52540">
    <property type="entry name" value="P-loop containing nucleoside triphosphate hydrolases"/>
    <property type="match status" value="1"/>
</dbReference>
<dbReference type="Gene3D" id="3.40.50.300">
    <property type="entry name" value="P-loop containing nucleotide triphosphate hydrolases"/>
    <property type="match status" value="1"/>
</dbReference>
<keyword evidence="2" id="KW-0342">GTP-binding</keyword>
<dbReference type="RefSeq" id="WP_013866671.1">
    <property type="nucleotide sequence ID" value="NC_015636.1"/>
</dbReference>
<evidence type="ECO:0000313" key="5">
    <source>
        <dbReference type="Proteomes" id="UP000009296"/>
    </source>
</evidence>
<gene>
    <name evidence="4" type="ordered locus">Metok_0503</name>
</gene>
<evidence type="ECO:0000313" key="4">
    <source>
        <dbReference type="EMBL" id="AEH06485.1"/>
    </source>
</evidence>
<name>F8AL47_METOI</name>
<dbReference type="PANTHER" id="PTHR45759">
    <property type="entry name" value="NUCLEOLAR GTP-BINDING PROTEIN 1"/>
    <property type="match status" value="1"/>
</dbReference>
<organism evidence="4 5">
    <name type="scientific">Methanothermococcus okinawensis (strain DSM 14208 / JCM 11175 / IH1)</name>
    <dbReference type="NCBI Taxonomy" id="647113"/>
    <lineage>
        <taxon>Archaea</taxon>
        <taxon>Methanobacteriati</taxon>
        <taxon>Methanobacteriota</taxon>
        <taxon>Methanomada group</taxon>
        <taxon>Methanococci</taxon>
        <taxon>Methanococcales</taxon>
        <taxon>Methanococcaceae</taxon>
        <taxon>Methanothermococcus</taxon>
    </lineage>
</organism>
<feature type="domain" description="OBG-type G" evidence="3">
    <location>
        <begin position="174"/>
        <end position="338"/>
    </location>
</feature>
<dbReference type="PROSITE" id="PS51710">
    <property type="entry name" value="G_OBG"/>
    <property type="match status" value="1"/>
</dbReference>
<keyword evidence="1" id="KW-0547">Nucleotide-binding</keyword>
<dbReference type="InterPro" id="IPR027417">
    <property type="entry name" value="P-loop_NTPase"/>
</dbReference>
<dbReference type="NCBIfam" id="TIGR00231">
    <property type="entry name" value="small_GTP"/>
    <property type="match status" value="1"/>
</dbReference>
<evidence type="ECO:0000256" key="1">
    <source>
        <dbReference type="ARBA" id="ARBA00022741"/>
    </source>
</evidence>
<dbReference type="InterPro" id="IPR006073">
    <property type="entry name" value="GTP-bd"/>
</dbReference>
<dbReference type="InterPro" id="IPR010674">
    <property type="entry name" value="NOG1_Rossman_fold_dom"/>
</dbReference>
<dbReference type="Pfam" id="PF17835">
    <property type="entry name" value="NOG1_N"/>
    <property type="match status" value="1"/>
</dbReference>
<evidence type="ECO:0000256" key="2">
    <source>
        <dbReference type="ARBA" id="ARBA00023134"/>
    </source>
</evidence>
<dbReference type="STRING" id="647113.Metok_0503"/>
<dbReference type="InterPro" id="IPR031167">
    <property type="entry name" value="G_OBG"/>
</dbReference>
<dbReference type="PRINTS" id="PR00326">
    <property type="entry name" value="GTP1OBG"/>
</dbReference>
<dbReference type="AlphaFoldDB" id="F8AL47"/>
<dbReference type="eggNOG" id="arCOG00352">
    <property type="taxonomic scope" value="Archaea"/>
</dbReference>
<dbReference type="InterPro" id="IPR005225">
    <property type="entry name" value="Small_GTP-bd"/>
</dbReference>
<reference evidence="4" key="1">
    <citation type="submission" date="2011-05" db="EMBL/GenBank/DDBJ databases">
        <title>Complete sequence of chromosome of Methanothermococcus okinawensis IH1.</title>
        <authorList>
            <consortium name="US DOE Joint Genome Institute"/>
            <person name="Lucas S."/>
            <person name="Han J."/>
            <person name="Lapidus A."/>
            <person name="Cheng J.-F."/>
            <person name="Goodwin L."/>
            <person name="Pitluck S."/>
            <person name="Peters L."/>
            <person name="Mikhailova N."/>
            <person name="Held B."/>
            <person name="Han C."/>
            <person name="Tapia R."/>
            <person name="Land M."/>
            <person name="Hauser L."/>
            <person name="Kyrpides N."/>
            <person name="Ivanova N."/>
            <person name="Pagani I."/>
            <person name="Sieprawska-Lupa M."/>
            <person name="Takai K."/>
            <person name="Miyazaki J."/>
            <person name="Whitman W."/>
            <person name="Woyke T."/>
        </authorList>
    </citation>
    <scope>NUCLEOTIDE SEQUENCE [LARGE SCALE GENOMIC DNA]</scope>
    <source>
        <strain evidence="4">IH1</strain>
    </source>
</reference>
<dbReference type="InterPro" id="IPR041623">
    <property type="entry name" value="NOG1_N"/>
</dbReference>
<dbReference type="OrthoDB" id="147673at2157"/>
<keyword evidence="5" id="KW-1185">Reference proteome</keyword>
<dbReference type="Gene3D" id="1.20.120.1190">
    <property type="match status" value="1"/>
</dbReference>
<dbReference type="GeneID" id="10772625"/>
<dbReference type="EMBL" id="CP002792">
    <property type="protein sequence ID" value="AEH06485.1"/>
    <property type="molecule type" value="Genomic_DNA"/>
</dbReference>
<proteinExistence type="predicted"/>